<gene>
    <name evidence="9" type="ORF">Daura_36000</name>
</gene>
<dbReference type="RefSeq" id="WP_033358841.1">
    <property type="nucleotide sequence ID" value="NZ_CP073767.1"/>
</dbReference>
<feature type="domain" description="ABC transmembrane type-1" evidence="8">
    <location>
        <begin position="66"/>
        <end position="282"/>
    </location>
</feature>
<dbReference type="OrthoDB" id="9805974at2"/>
<dbReference type="KEGG" id="daur:Daura_36000"/>
<accession>A0A9Q9IER0</accession>
<feature type="transmembrane region" description="Helical" evidence="7">
    <location>
        <begin position="70"/>
        <end position="92"/>
    </location>
</feature>
<comment type="subcellular location">
    <subcellularLocation>
        <location evidence="1 7">Cell membrane</location>
        <topology evidence="1 7">Multi-pass membrane protein</topology>
    </subcellularLocation>
</comment>
<dbReference type="GO" id="GO:0005886">
    <property type="term" value="C:plasma membrane"/>
    <property type="evidence" value="ECO:0007669"/>
    <property type="project" value="UniProtKB-SubCell"/>
</dbReference>
<proteinExistence type="inferred from homology"/>
<dbReference type="CDD" id="cd06261">
    <property type="entry name" value="TM_PBP2"/>
    <property type="match status" value="1"/>
</dbReference>
<evidence type="ECO:0000256" key="6">
    <source>
        <dbReference type="ARBA" id="ARBA00023136"/>
    </source>
</evidence>
<dbReference type="AlphaFoldDB" id="A0A9Q9IER0"/>
<dbReference type="Proteomes" id="UP001058003">
    <property type="component" value="Chromosome"/>
</dbReference>
<dbReference type="PANTHER" id="PTHR30193:SF44">
    <property type="entry name" value="LACTOSE TRANSPORT SYSTEM PERMEASE PROTEIN LACF"/>
    <property type="match status" value="1"/>
</dbReference>
<dbReference type="GO" id="GO:0055085">
    <property type="term" value="P:transmembrane transport"/>
    <property type="evidence" value="ECO:0007669"/>
    <property type="project" value="InterPro"/>
</dbReference>
<evidence type="ECO:0000256" key="7">
    <source>
        <dbReference type="RuleBase" id="RU363032"/>
    </source>
</evidence>
<dbReference type="InterPro" id="IPR051393">
    <property type="entry name" value="ABC_transporter_permease"/>
</dbReference>
<comment type="similarity">
    <text evidence="7">Belongs to the binding-protein-dependent transport system permease family.</text>
</comment>
<feature type="transmembrane region" description="Helical" evidence="7">
    <location>
        <begin position="144"/>
        <end position="163"/>
    </location>
</feature>
<evidence type="ECO:0000256" key="1">
    <source>
        <dbReference type="ARBA" id="ARBA00004651"/>
    </source>
</evidence>
<evidence type="ECO:0000256" key="4">
    <source>
        <dbReference type="ARBA" id="ARBA00022692"/>
    </source>
</evidence>
<reference evidence="9" key="1">
    <citation type="submission" date="2021-04" db="EMBL/GenBank/DDBJ databases">
        <title>Dactylosporangium aurantiacum NRRL B-8018 full assembly.</title>
        <authorList>
            <person name="Hartkoorn R.C."/>
            <person name="Beaudoing E."/>
            <person name="Hot D."/>
        </authorList>
    </citation>
    <scope>NUCLEOTIDE SEQUENCE</scope>
    <source>
        <strain evidence="9">NRRL B-8018</strain>
    </source>
</reference>
<keyword evidence="4 7" id="KW-0812">Transmembrane</keyword>
<dbReference type="SUPFAM" id="SSF161098">
    <property type="entry name" value="MetI-like"/>
    <property type="match status" value="1"/>
</dbReference>
<keyword evidence="6 7" id="KW-0472">Membrane</keyword>
<dbReference type="InterPro" id="IPR000515">
    <property type="entry name" value="MetI-like"/>
</dbReference>
<keyword evidence="3" id="KW-1003">Cell membrane</keyword>
<dbReference type="PANTHER" id="PTHR30193">
    <property type="entry name" value="ABC TRANSPORTER PERMEASE PROTEIN"/>
    <property type="match status" value="1"/>
</dbReference>
<dbReference type="Pfam" id="PF00528">
    <property type="entry name" value="BPD_transp_1"/>
    <property type="match status" value="1"/>
</dbReference>
<evidence type="ECO:0000313" key="9">
    <source>
        <dbReference type="EMBL" id="UWZ52069.1"/>
    </source>
</evidence>
<name>A0A9Q9IER0_9ACTN</name>
<evidence type="ECO:0000256" key="2">
    <source>
        <dbReference type="ARBA" id="ARBA00022448"/>
    </source>
</evidence>
<evidence type="ECO:0000256" key="5">
    <source>
        <dbReference type="ARBA" id="ARBA00022989"/>
    </source>
</evidence>
<dbReference type="InterPro" id="IPR035906">
    <property type="entry name" value="MetI-like_sf"/>
</dbReference>
<keyword evidence="5 7" id="KW-1133">Transmembrane helix</keyword>
<keyword evidence="2 7" id="KW-0813">Transport</keyword>
<evidence type="ECO:0000259" key="8">
    <source>
        <dbReference type="PROSITE" id="PS50928"/>
    </source>
</evidence>
<organism evidence="9 10">
    <name type="scientific">Dactylosporangium aurantiacum</name>
    <dbReference type="NCBI Taxonomy" id="35754"/>
    <lineage>
        <taxon>Bacteria</taxon>
        <taxon>Bacillati</taxon>
        <taxon>Actinomycetota</taxon>
        <taxon>Actinomycetes</taxon>
        <taxon>Micromonosporales</taxon>
        <taxon>Micromonosporaceae</taxon>
        <taxon>Dactylosporangium</taxon>
    </lineage>
</organism>
<feature type="transmembrane region" description="Helical" evidence="7">
    <location>
        <begin position="104"/>
        <end position="124"/>
    </location>
</feature>
<dbReference type="EMBL" id="CP073767">
    <property type="protein sequence ID" value="UWZ52069.1"/>
    <property type="molecule type" value="Genomic_DNA"/>
</dbReference>
<evidence type="ECO:0000256" key="3">
    <source>
        <dbReference type="ARBA" id="ARBA00022475"/>
    </source>
</evidence>
<sequence>MIGRRWYVPWLFLAPALVLVAVVLWGPLANTAVLAFTDARALGGGRFNGLANFTRIGTDADFWQALMNTVLYLLVVVPALVVLPLLLATLVFAKVPGIGAFRAVFYTPVVASMVVVGLIFSWLLRSDGIVNAVLVRLRVVAEPLPFLTDSTLLLVSCMAVTIWKGLGYYMVIYLAALANVPSDVIEAATVDGAGPARRFWSITVPTVRPTMVLVGTLAAISAAKVFAEIYVMSDGSGGPGGDAKSMVFYIREVGLGVDGEIGYASALSLVLLAGTLVFSALSLRLRRRTGEGASA</sequence>
<feature type="transmembrane region" description="Helical" evidence="7">
    <location>
        <begin position="207"/>
        <end position="227"/>
    </location>
</feature>
<dbReference type="Gene3D" id="1.10.3720.10">
    <property type="entry name" value="MetI-like"/>
    <property type="match status" value="1"/>
</dbReference>
<evidence type="ECO:0000313" key="10">
    <source>
        <dbReference type="Proteomes" id="UP001058003"/>
    </source>
</evidence>
<keyword evidence="10" id="KW-1185">Reference proteome</keyword>
<protein>
    <submittedName>
        <fullName evidence="9">Sugar ABC transporter permease</fullName>
    </submittedName>
</protein>
<feature type="transmembrane region" description="Helical" evidence="7">
    <location>
        <begin position="261"/>
        <end position="281"/>
    </location>
</feature>
<feature type="transmembrane region" description="Helical" evidence="7">
    <location>
        <begin position="7"/>
        <end position="28"/>
    </location>
</feature>
<dbReference type="PROSITE" id="PS50928">
    <property type="entry name" value="ABC_TM1"/>
    <property type="match status" value="1"/>
</dbReference>